<dbReference type="RefSeq" id="WP_138594563.1">
    <property type="nucleotide sequence ID" value="NZ_PNCK01000008.1"/>
</dbReference>
<keyword evidence="8" id="KW-1185">Reference proteome</keyword>
<comment type="caution">
    <text evidence="7">The sequence shown here is derived from an EMBL/GenBank/DDBJ whole genome shotgun (WGS) entry which is preliminary data.</text>
</comment>
<accession>A0A5S3XP97</accession>
<dbReference type="Proteomes" id="UP000307706">
    <property type="component" value="Unassembled WGS sequence"/>
</dbReference>
<dbReference type="Proteomes" id="UP000305730">
    <property type="component" value="Unassembled WGS sequence"/>
</dbReference>
<keyword evidence="3" id="KW-1133">Transmembrane helix</keyword>
<evidence type="ECO:0000256" key="5">
    <source>
        <dbReference type="SAM" id="MobiDB-lite"/>
    </source>
</evidence>
<evidence type="ECO:0000256" key="3">
    <source>
        <dbReference type="ARBA" id="ARBA00022989"/>
    </source>
</evidence>
<evidence type="ECO:0000256" key="4">
    <source>
        <dbReference type="ARBA" id="ARBA00023136"/>
    </source>
</evidence>
<organism evidence="7 9">
    <name type="scientific">Pseudoalteromonas citrea</name>
    <dbReference type="NCBI Taxonomy" id="43655"/>
    <lineage>
        <taxon>Bacteria</taxon>
        <taxon>Pseudomonadati</taxon>
        <taxon>Pseudomonadota</taxon>
        <taxon>Gammaproteobacteria</taxon>
        <taxon>Alteromonadales</taxon>
        <taxon>Pseudoalteromonadaceae</taxon>
        <taxon>Pseudoalteromonas</taxon>
    </lineage>
</organism>
<evidence type="ECO:0000256" key="1">
    <source>
        <dbReference type="ARBA" id="ARBA00004141"/>
    </source>
</evidence>
<evidence type="ECO:0000313" key="8">
    <source>
        <dbReference type="Proteomes" id="UP000305730"/>
    </source>
</evidence>
<dbReference type="InterPro" id="IPR021147">
    <property type="entry name" value="DUF697"/>
</dbReference>
<dbReference type="EMBL" id="PNCL01000058">
    <property type="protein sequence ID" value="TMP58162.1"/>
    <property type="molecule type" value="Genomic_DNA"/>
</dbReference>
<dbReference type="OrthoDB" id="980719at2"/>
<reference evidence="8 9" key="1">
    <citation type="submission" date="2017-12" db="EMBL/GenBank/DDBJ databases">
        <authorList>
            <person name="Paulsen S."/>
            <person name="Gram L.K."/>
        </authorList>
    </citation>
    <scope>NUCLEOTIDE SEQUENCE [LARGE SCALE GENOMIC DNA]</scope>
    <source>
        <strain evidence="7 9">S2231</strain>
        <strain evidence="6 8">S2233</strain>
    </source>
</reference>
<comment type="subcellular location">
    <subcellularLocation>
        <location evidence="1">Membrane</location>
        <topology evidence="1">Multi-pass membrane protein</topology>
    </subcellularLocation>
</comment>
<keyword evidence="4" id="KW-0472">Membrane</keyword>
<proteinExistence type="predicted"/>
<evidence type="ECO:0000313" key="9">
    <source>
        <dbReference type="Proteomes" id="UP000307706"/>
    </source>
</evidence>
<dbReference type="AlphaFoldDB" id="A0A5S3XP97"/>
<keyword evidence="2" id="KW-0812">Transmembrane</keyword>
<gene>
    <name evidence="7" type="ORF">CWB96_12390</name>
    <name evidence="6" type="ORF">CWB97_01940</name>
</gene>
<dbReference type="GO" id="GO:0016020">
    <property type="term" value="C:membrane"/>
    <property type="evidence" value="ECO:0007669"/>
    <property type="project" value="UniProtKB-SubCell"/>
</dbReference>
<dbReference type="EMBL" id="PNCK01000008">
    <property type="protein sequence ID" value="TMP46395.1"/>
    <property type="molecule type" value="Genomic_DNA"/>
</dbReference>
<evidence type="ECO:0000256" key="2">
    <source>
        <dbReference type="ARBA" id="ARBA00022692"/>
    </source>
</evidence>
<feature type="region of interest" description="Disordered" evidence="5">
    <location>
        <begin position="1"/>
        <end position="27"/>
    </location>
</feature>
<reference evidence="7" key="3">
    <citation type="submission" date="2019-09" db="EMBL/GenBank/DDBJ databases">
        <title>Co-occurence of chitin degradation, pigmentation and bioactivity in marine Pseudoalteromonas.</title>
        <authorList>
            <person name="Sonnenschein E.C."/>
            <person name="Bech P.K."/>
        </authorList>
    </citation>
    <scope>NUCLEOTIDE SEQUENCE</scope>
    <source>
        <strain evidence="7">S2231</strain>
        <strain evidence="6 8">S2233</strain>
    </source>
</reference>
<sequence>MVQDKNQNSEKENAVEQQNQTADAELSFEGKTEEADKIIKNSVYGAAGIGLVPIPWVDFVGLTAIQIKMLHSLSKVYGVEFSESRGKAVITSLVSGYLPIALVQPIASFIKSIPLVGQLTGAVTMSILGGATTYAIGRVFNLHFAAGGTFWDLDANKMRAYFEEQFEEGKKVTSQARKKTTAA</sequence>
<name>A0A5S3XP97_9GAMM</name>
<evidence type="ECO:0000313" key="6">
    <source>
        <dbReference type="EMBL" id="TMP46395.1"/>
    </source>
</evidence>
<dbReference type="Pfam" id="PF05128">
    <property type="entry name" value="DUF697"/>
    <property type="match status" value="1"/>
</dbReference>
<protein>
    <submittedName>
        <fullName evidence="7">GTPase</fullName>
    </submittedName>
</protein>
<evidence type="ECO:0000313" key="7">
    <source>
        <dbReference type="EMBL" id="TMP58162.1"/>
    </source>
</evidence>
<reference evidence="9" key="2">
    <citation type="submission" date="2019-06" db="EMBL/GenBank/DDBJ databases">
        <title>Co-occurence of chitin degradation, pigmentation and bioactivity in marine Pseudoalteromonas.</title>
        <authorList>
            <person name="Sonnenschein E.C."/>
            <person name="Bech P.K."/>
        </authorList>
    </citation>
    <scope>NUCLEOTIDE SEQUENCE [LARGE SCALE GENOMIC DNA]</scope>
    <source>
        <strain evidence="9">S2231</strain>
    </source>
</reference>